<keyword evidence="7" id="KW-0032">Aminotransferase</keyword>
<dbReference type="SUPFAM" id="SSF46785">
    <property type="entry name" value="Winged helix' DNA-binding domain"/>
    <property type="match status" value="1"/>
</dbReference>
<dbReference type="AlphaFoldDB" id="A0A2W2CX15"/>
<dbReference type="CDD" id="cd00609">
    <property type="entry name" value="AAT_like"/>
    <property type="match status" value="1"/>
</dbReference>
<evidence type="ECO:0000256" key="5">
    <source>
        <dbReference type="ARBA" id="ARBA00023163"/>
    </source>
</evidence>
<accession>A0A2W2CX15</accession>
<sequence length="476" mass="50399">MSADPSLFADLLDEDGQTGPVYQRIAEAIATAVTTGRLLAGERLPTHRELARELRVAVPTVSRAYREAEQQGLISSTVGRGTFVSGVSGIPHLRGTPAPGQPADTGRLDMAVNAPARGMHEELLRMALTAVSTSADAGTLLGYEADIGSYDHRSSACRWLAHGGLDVEPRQVAICHGGQHALLVALTASLRAGETLLTEALTYPGVKSAAQLLGIGLSAVAMDAQGLIPEALEEACVSSTAPRALYCMPTAHNPTAVTLSPQRRQAIVDIARRHDLMIIEDDVFGLLAQDAVTPLAALAPERTLYLTSLSKTIAPGLRCGFLAGPPQLTDRLGALVRATVFNPSPLSTAVAMRWLDDGTADRLLDWQCGEMARRRTAAEHLLGAHPAISHVRSAALHAWVEMREPWTASEVVSLADGLGMTISPTMYFLAGNQTLPRGVRLCLGNAADVGTLTTALRTLTEGMERGRPTWASGTQV</sequence>
<proteinExistence type="inferred from homology"/>
<dbReference type="SMART" id="SM00345">
    <property type="entry name" value="HTH_GNTR"/>
    <property type="match status" value="1"/>
</dbReference>
<keyword evidence="8" id="KW-1185">Reference proteome</keyword>
<feature type="domain" description="HTH gntR-type" evidence="6">
    <location>
        <begin position="19"/>
        <end position="87"/>
    </location>
</feature>
<dbReference type="InterPro" id="IPR036390">
    <property type="entry name" value="WH_DNA-bd_sf"/>
</dbReference>
<keyword evidence="4" id="KW-0238">DNA-binding</keyword>
<dbReference type="RefSeq" id="WP_111185477.1">
    <property type="nucleotide sequence ID" value="NZ_POUD01000466.1"/>
</dbReference>
<dbReference type="InterPro" id="IPR015422">
    <property type="entry name" value="PyrdxlP-dep_Trfase_small"/>
</dbReference>
<dbReference type="GO" id="GO:0008483">
    <property type="term" value="F:transaminase activity"/>
    <property type="evidence" value="ECO:0007669"/>
    <property type="project" value="UniProtKB-KW"/>
</dbReference>
<dbReference type="InterPro" id="IPR004839">
    <property type="entry name" value="Aminotransferase_I/II_large"/>
</dbReference>
<organism evidence="7 8">
    <name type="scientific">Nonomuraea aridisoli</name>
    <dbReference type="NCBI Taxonomy" id="2070368"/>
    <lineage>
        <taxon>Bacteria</taxon>
        <taxon>Bacillati</taxon>
        <taxon>Actinomycetota</taxon>
        <taxon>Actinomycetes</taxon>
        <taxon>Streptosporangiales</taxon>
        <taxon>Streptosporangiaceae</taxon>
        <taxon>Nonomuraea</taxon>
    </lineage>
</organism>
<evidence type="ECO:0000313" key="8">
    <source>
        <dbReference type="Proteomes" id="UP000249304"/>
    </source>
</evidence>
<evidence type="ECO:0000256" key="3">
    <source>
        <dbReference type="ARBA" id="ARBA00023015"/>
    </source>
</evidence>
<dbReference type="PROSITE" id="PS50949">
    <property type="entry name" value="HTH_GNTR"/>
    <property type="match status" value="1"/>
</dbReference>
<dbReference type="CDD" id="cd07377">
    <property type="entry name" value="WHTH_GntR"/>
    <property type="match status" value="1"/>
</dbReference>
<dbReference type="Pfam" id="PF00392">
    <property type="entry name" value="GntR"/>
    <property type="match status" value="1"/>
</dbReference>
<dbReference type="PANTHER" id="PTHR46577:SF1">
    <property type="entry name" value="HTH-TYPE TRANSCRIPTIONAL REGULATORY PROTEIN GABR"/>
    <property type="match status" value="1"/>
</dbReference>
<dbReference type="Pfam" id="PF00155">
    <property type="entry name" value="Aminotran_1_2"/>
    <property type="match status" value="1"/>
</dbReference>
<keyword evidence="5" id="KW-0804">Transcription</keyword>
<evidence type="ECO:0000259" key="6">
    <source>
        <dbReference type="PROSITE" id="PS50949"/>
    </source>
</evidence>
<gene>
    <name evidence="7" type="ORF">C1J01_46770</name>
</gene>
<dbReference type="GO" id="GO:0003677">
    <property type="term" value="F:DNA binding"/>
    <property type="evidence" value="ECO:0007669"/>
    <property type="project" value="UniProtKB-KW"/>
</dbReference>
<dbReference type="GO" id="GO:0003700">
    <property type="term" value="F:DNA-binding transcription factor activity"/>
    <property type="evidence" value="ECO:0007669"/>
    <property type="project" value="InterPro"/>
</dbReference>
<keyword evidence="7" id="KW-0808">Transferase</keyword>
<dbReference type="InterPro" id="IPR051446">
    <property type="entry name" value="HTH_trans_reg/aminotransferase"/>
</dbReference>
<protein>
    <submittedName>
        <fullName evidence="7">PLP-dependent aminotransferase family protein</fullName>
    </submittedName>
</protein>
<dbReference type="InterPro" id="IPR015421">
    <property type="entry name" value="PyrdxlP-dep_Trfase_major"/>
</dbReference>
<keyword evidence="2" id="KW-0663">Pyridoxal phosphate</keyword>
<comment type="caution">
    <text evidence="7">The sequence shown here is derived from an EMBL/GenBank/DDBJ whole genome shotgun (WGS) entry which is preliminary data.</text>
</comment>
<reference evidence="7 8" key="1">
    <citation type="submission" date="2018-01" db="EMBL/GenBank/DDBJ databases">
        <title>Draft genome sequence of Nonomuraea sp. KC333.</title>
        <authorList>
            <person name="Sahin N."/>
            <person name="Saygin H."/>
            <person name="Ay H."/>
        </authorList>
    </citation>
    <scope>NUCLEOTIDE SEQUENCE [LARGE SCALE GENOMIC DNA]</scope>
    <source>
        <strain evidence="7 8">KC333</strain>
    </source>
</reference>
<dbReference type="InterPro" id="IPR015424">
    <property type="entry name" value="PyrdxlP-dep_Trfase"/>
</dbReference>
<dbReference type="Proteomes" id="UP000249304">
    <property type="component" value="Unassembled WGS sequence"/>
</dbReference>
<dbReference type="PANTHER" id="PTHR46577">
    <property type="entry name" value="HTH-TYPE TRANSCRIPTIONAL REGULATORY PROTEIN GABR"/>
    <property type="match status" value="1"/>
</dbReference>
<comment type="similarity">
    <text evidence="1">In the C-terminal section; belongs to the class-I pyridoxal-phosphate-dependent aminotransferase family.</text>
</comment>
<dbReference type="EMBL" id="POUD01000466">
    <property type="protein sequence ID" value="PZG03043.1"/>
    <property type="molecule type" value="Genomic_DNA"/>
</dbReference>
<dbReference type="SUPFAM" id="SSF53383">
    <property type="entry name" value="PLP-dependent transferases"/>
    <property type="match status" value="1"/>
</dbReference>
<keyword evidence="3" id="KW-0805">Transcription regulation</keyword>
<dbReference type="Gene3D" id="1.10.10.10">
    <property type="entry name" value="Winged helix-like DNA-binding domain superfamily/Winged helix DNA-binding domain"/>
    <property type="match status" value="1"/>
</dbReference>
<dbReference type="InterPro" id="IPR000524">
    <property type="entry name" value="Tscrpt_reg_HTH_GntR"/>
</dbReference>
<evidence type="ECO:0000256" key="4">
    <source>
        <dbReference type="ARBA" id="ARBA00023125"/>
    </source>
</evidence>
<evidence type="ECO:0000256" key="1">
    <source>
        <dbReference type="ARBA" id="ARBA00005384"/>
    </source>
</evidence>
<dbReference type="Gene3D" id="3.90.1150.10">
    <property type="entry name" value="Aspartate Aminotransferase, domain 1"/>
    <property type="match status" value="1"/>
</dbReference>
<dbReference type="Gene3D" id="3.40.640.10">
    <property type="entry name" value="Type I PLP-dependent aspartate aminotransferase-like (Major domain)"/>
    <property type="match status" value="1"/>
</dbReference>
<dbReference type="GO" id="GO:0030170">
    <property type="term" value="F:pyridoxal phosphate binding"/>
    <property type="evidence" value="ECO:0007669"/>
    <property type="project" value="InterPro"/>
</dbReference>
<dbReference type="InterPro" id="IPR036388">
    <property type="entry name" value="WH-like_DNA-bd_sf"/>
</dbReference>
<evidence type="ECO:0000256" key="2">
    <source>
        <dbReference type="ARBA" id="ARBA00022898"/>
    </source>
</evidence>
<name>A0A2W2CX15_9ACTN</name>
<evidence type="ECO:0000313" key="7">
    <source>
        <dbReference type="EMBL" id="PZG03043.1"/>
    </source>
</evidence>